<protein>
    <recommendedName>
        <fullName evidence="4">Valyl-tRNA synthetase</fullName>
    </recommendedName>
</protein>
<evidence type="ECO:0000313" key="2">
    <source>
        <dbReference type="EMBL" id="MFC6169471.1"/>
    </source>
</evidence>
<dbReference type="RefSeq" id="WP_125551252.1">
    <property type="nucleotide sequence ID" value="NZ_JBHSSL010000018.1"/>
</dbReference>
<organism evidence="2 3">
    <name type="scientific">Loigolactobacillus jiayinensis</name>
    <dbReference type="NCBI Taxonomy" id="2486016"/>
    <lineage>
        <taxon>Bacteria</taxon>
        <taxon>Bacillati</taxon>
        <taxon>Bacillota</taxon>
        <taxon>Bacilli</taxon>
        <taxon>Lactobacillales</taxon>
        <taxon>Lactobacillaceae</taxon>
        <taxon>Loigolactobacillus</taxon>
    </lineage>
</organism>
<sequence>MRTTKKASHKKRWAIIGVLIVIILAVGGGYYWNMGHSVAKRIPGNTYRYQSTANDKSLYLTFSKNDNKVVVNQNKTIALDAAQSQSAFDKEYTTQSKTINWSYKAEGGTLTLAQLKANKVSQWQYNKILATSNKFTARSFTYQIAQAGQGQVKGKAVFEKVN</sequence>
<keyword evidence="3" id="KW-1185">Reference proteome</keyword>
<accession>A0ABW1RAF9</accession>
<gene>
    <name evidence="2" type="ORF">ACFQGP_02625</name>
</gene>
<keyword evidence="1" id="KW-0812">Transmembrane</keyword>
<dbReference type="EMBL" id="JBHSSL010000018">
    <property type="protein sequence ID" value="MFC6169471.1"/>
    <property type="molecule type" value="Genomic_DNA"/>
</dbReference>
<reference evidence="3" key="1">
    <citation type="journal article" date="2019" name="Int. J. Syst. Evol. Microbiol.">
        <title>The Global Catalogue of Microorganisms (GCM) 10K type strain sequencing project: providing services to taxonomists for standard genome sequencing and annotation.</title>
        <authorList>
            <consortium name="The Broad Institute Genomics Platform"/>
            <consortium name="The Broad Institute Genome Sequencing Center for Infectious Disease"/>
            <person name="Wu L."/>
            <person name="Ma J."/>
        </authorList>
    </citation>
    <scope>NUCLEOTIDE SEQUENCE [LARGE SCALE GENOMIC DNA]</scope>
    <source>
        <strain evidence="3">CCM 8904</strain>
    </source>
</reference>
<keyword evidence="1" id="KW-0472">Membrane</keyword>
<name>A0ABW1RAF9_9LACO</name>
<evidence type="ECO:0000256" key="1">
    <source>
        <dbReference type="SAM" id="Phobius"/>
    </source>
</evidence>
<proteinExistence type="predicted"/>
<feature type="transmembrane region" description="Helical" evidence="1">
    <location>
        <begin position="12"/>
        <end position="32"/>
    </location>
</feature>
<keyword evidence="1" id="KW-1133">Transmembrane helix</keyword>
<evidence type="ECO:0000313" key="3">
    <source>
        <dbReference type="Proteomes" id="UP001596289"/>
    </source>
</evidence>
<comment type="caution">
    <text evidence="2">The sequence shown here is derived from an EMBL/GenBank/DDBJ whole genome shotgun (WGS) entry which is preliminary data.</text>
</comment>
<evidence type="ECO:0008006" key="4">
    <source>
        <dbReference type="Google" id="ProtNLM"/>
    </source>
</evidence>
<dbReference type="Proteomes" id="UP001596289">
    <property type="component" value="Unassembled WGS sequence"/>
</dbReference>